<evidence type="ECO:0000313" key="2">
    <source>
        <dbReference type="EMBL" id="RNI28714.1"/>
    </source>
</evidence>
<dbReference type="OrthoDB" id="661464at2"/>
<dbReference type="RefSeq" id="WP_123126571.1">
    <property type="nucleotide sequence ID" value="NZ_RJJD01000004.1"/>
</dbReference>
<protein>
    <submittedName>
        <fullName evidence="2">Uncharacterized protein</fullName>
    </submittedName>
</protein>
<proteinExistence type="predicted"/>
<feature type="transmembrane region" description="Helical" evidence="1">
    <location>
        <begin position="94"/>
        <end position="112"/>
    </location>
</feature>
<dbReference type="AlphaFoldDB" id="A0A3M9MT62"/>
<dbReference type="EMBL" id="RJJD01000004">
    <property type="protein sequence ID" value="RNI28714.1"/>
    <property type="molecule type" value="Genomic_DNA"/>
</dbReference>
<gene>
    <name evidence="2" type="ORF">EFB08_08760</name>
</gene>
<feature type="transmembrane region" description="Helical" evidence="1">
    <location>
        <begin position="60"/>
        <end position="82"/>
    </location>
</feature>
<keyword evidence="1" id="KW-0812">Transmembrane</keyword>
<evidence type="ECO:0000256" key="1">
    <source>
        <dbReference type="SAM" id="Phobius"/>
    </source>
</evidence>
<sequence>METTLAFASAKTEVNRNQAFLKTWQINHVLANVLGMGLLHTAISHTITGPHGVDLTPTQVASHTFSLLTFAFILNLLQNIALQLKFDRGNFTDLGYFLVFIPAAFWLGYYTLYIPFDILFMYLAIGGINAFRLKKYFTNGNKWAWQSMVALFVGAIAGIAAGFAAYYGFIKDIQGIMADFLLWFIITPPASITYAAMSKAFLKQHLKAE</sequence>
<organism evidence="2 3">
    <name type="scientific">Rufibacter latericius</name>
    <dbReference type="NCBI Taxonomy" id="2487040"/>
    <lineage>
        <taxon>Bacteria</taxon>
        <taxon>Pseudomonadati</taxon>
        <taxon>Bacteroidota</taxon>
        <taxon>Cytophagia</taxon>
        <taxon>Cytophagales</taxon>
        <taxon>Hymenobacteraceae</taxon>
        <taxon>Rufibacter</taxon>
    </lineage>
</organism>
<name>A0A3M9MT62_9BACT</name>
<feature type="transmembrane region" description="Helical" evidence="1">
    <location>
        <begin position="29"/>
        <end position="48"/>
    </location>
</feature>
<comment type="caution">
    <text evidence="2">The sequence shown here is derived from an EMBL/GenBank/DDBJ whole genome shotgun (WGS) entry which is preliminary data.</text>
</comment>
<feature type="transmembrane region" description="Helical" evidence="1">
    <location>
        <begin position="149"/>
        <end position="170"/>
    </location>
</feature>
<feature type="transmembrane region" description="Helical" evidence="1">
    <location>
        <begin position="118"/>
        <end position="137"/>
    </location>
</feature>
<keyword evidence="1" id="KW-0472">Membrane</keyword>
<accession>A0A3M9MT62</accession>
<feature type="transmembrane region" description="Helical" evidence="1">
    <location>
        <begin position="176"/>
        <end position="197"/>
    </location>
</feature>
<reference evidence="2 3" key="1">
    <citation type="submission" date="2018-11" db="EMBL/GenBank/DDBJ databases">
        <title>Rufibacter latericius sp. nov., isolated from water in Baiyang Lake.</title>
        <authorList>
            <person name="Yang Y."/>
        </authorList>
    </citation>
    <scope>NUCLEOTIDE SEQUENCE [LARGE SCALE GENOMIC DNA]</scope>
    <source>
        <strain evidence="2 3">R-22-1c-1</strain>
    </source>
</reference>
<keyword evidence="1" id="KW-1133">Transmembrane helix</keyword>
<keyword evidence="3" id="KW-1185">Reference proteome</keyword>
<evidence type="ECO:0000313" key="3">
    <source>
        <dbReference type="Proteomes" id="UP000272117"/>
    </source>
</evidence>
<dbReference type="Proteomes" id="UP000272117">
    <property type="component" value="Unassembled WGS sequence"/>
</dbReference>